<dbReference type="Pfam" id="PF02405">
    <property type="entry name" value="MlaE"/>
    <property type="match status" value="1"/>
</dbReference>
<evidence type="ECO:0008006" key="3">
    <source>
        <dbReference type="Google" id="ProtNLM"/>
    </source>
</evidence>
<name>A0A3B0TGF5_9ZZZZ</name>
<keyword evidence="1" id="KW-0812">Transmembrane</keyword>
<dbReference type="GO" id="GO:0043190">
    <property type="term" value="C:ATP-binding cassette (ABC) transporter complex"/>
    <property type="evidence" value="ECO:0007669"/>
    <property type="project" value="InterPro"/>
</dbReference>
<evidence type="ECO:0000313" key="2">
    <source>
        <dbReference type="EMBL" id="VAW17705.1"/>
    </source>
</evidence>
<dbReference type="AlphaFoldDB" id="A0A3B0TGF5"/>
<dbReference type="EMBL" id="UOEN01000385">
    <property type="protein sequence ID" value="VAW17705.1"/>
    <property type="molecule type" value="Genomic_DNA"/>
</dbReference>
<evidence type="ECO:0000256" key="1">
    <source>
        <dbReference type="SAM" id="Phobius"/>
    </source>
</evidence>
<accession>A0A3B0TGF5</accession>
<dbReference type="PANTHER" id="PTHR30188">
    <property type="entry name" value="ABC TRANSPORTER PERMEASE PROTEIN-RELATED"/>
    <property type="match status" value="1"/>
</dbReference>
<organism evidence="2">
    <name type="scientific">hydrothermal vent metagenome</name>
    <dbReference type="NCBI Taxonomy" id="652676"/>
    <lineage>
        <taxon>unclassified sequences</taxon>
        <taxon>metagenomes</taxon>
        <taxon>ecological metagenomes</taxon>
    </lineage>
</organism>
<dbReference type="GO" id="GO:0005548">
    <property type="term" value="F:phospholipid transporter activity"/>
    <property type="evidence" value="ECO:0007669"/>
    <property type="project" value="TreeGrafter"/>
</dbReference>
<gene>
    <name evidence="2" type="ORF">MNBD_BACTEROID05-513</name>
</gene>
<feature type="transmembrane region" description="Helical" evidence="1">
    <location>
        <begin position="12"/>
        <end position="37"/>
    </location>
</feature>
<reference evidence="2" key="1">
    <citation type="submission" date="2018-06" db="EMBL/GenBank/DDBJ databases">
        <authorList>
            <person name="Zhirakovskaya E."/>
        </authorList>
    </citation>
    <scope>NUCLEOTIDE SEQUENCE</scope>
</reference>
<sequence length="125" mass="13673">VDPIEFLVVPRILACMAVLPVLTLISEVVGIAGGYLIGVYEAHVPGPFYLSNTLQSIRYVDFFSGFLKSIFFSFLIGWICCFQGYQTKGGSLGVGKFTTKAVAYSYIAIIVSNTILTKVILTFWG</sequence>
<feature type="transmembrane region" description="Helical" evidence="1">
    <location>
        <begin position="103"/>
        <end position="124"/>
    </location>
</feature>
<keyword evidence="1" id="KW-1133">Transmembrane helix</keyword>
<proteinExistence type="predicted"/>
<dbReference type="PANTHER" id="PTHR30188:SF4">
    <property type="entry name" value="PROTEIN TRIGALACTOSYLDIACYLGLYCEROL 1, CHLOROPLASTIC"/>
    <property type="match status" value="1"/>
</dbReference>
<dbReference type="InterPro" id="IPR030802">
    <property type="entry name" value="Permease_MalE"/>
</dbReference>
<feature type="transmembrane region" description="Helical" evidence="1">
    <location>
        <begin position="57"/>
        <end position="82"/>
    </location>
</feature>
<protein>
    <recommendedName>
        <fullName evidence="3">Phospholipid ABC transporter permease protein MlaE</fullName>
    </recommendedName>
</protein>
<feature type="non-terminal residue" evidence="2">
    <location>
        <position position="1"/>
    </location>
</feature>
<keyword evidence="1" id="KW-0472">Membrane</keyword>